<dbReference type="AlphaFoldDB" id="A0A6N6MLA9"/>
<dbReference type="SUPFAM" id="SSF55331">
    <property type="entry name" value="Tautomerase/MIF"/>
    <property type="match status" value="1"/>
</dbReference>
<organism evidence="2 3">
    <name type="scientific">Methylobacterium planeticum</name>
    <dbReference type="NCBI Taxonomy" id="2615211"/>
    <lineage>
        <taxon>Bacteria</taxon>
        <taxon>Pseudomonadati</taxon>
        <taxon>Pseudomonadota</taxon>
        <taxon>Alphaproteobacteria</taxon>
        <taxon>Hyphomicrobiales</taxon>
        <taxon>Methylobacteriaceae</taxon>
        <taxon>Methylobacterium</taxon>
    </lineage>
</organism>
<dbReference type="Gene3D" id="3.30.429.10">
    <property type="entry name" value="Macrophage Migration Inhibitory Factor"/>
    <property type="match status" value="1"/>
</dbReference>
<gene>
    <name evidence="2" type="ORF">F6X51_20440</name>
</gene>
<sequence length="144" mass="15905">MPTYAFSTARDVTPEERAKLVESVTSIHQVEAAAPRYFVQVIFYKVEPGSIFIGGEAAPADHIWVRADIRAGRTREQKARILKRIMRETGEILGVSEESVWVYVSDIPAEGVAEFGNILPQPGGEEAWLAALPAPLREKLTRAS</sequence>
<dbReference type="Proteomes" id="UP000441523">
    <property type="component" value="Unassembled WGS sequence"/>
</dbReference>
<comment type="caution">
    <text evidence="2">The sequence shown here is derived from an EMBL/GenBank/DDBJ whole genome shotgun (WGS) entry which is preliminary data.</text>
</comment>
<dbReference type="RefSeq" id="WP_150965523.1">
    <property type="nucleotide sequence ID" value="NZ_VZZJ01000021.1"/>
</dbReference>
<reference evidence="2 3" key="1">
    <citation type="submission" date="2019-09" db="EMBL/GenBank/DDBJ databases">
        <title>YIM 132548 draft genome.</title>
        <authorList>
            <person name="Jiang L."/>
        </authorList>
    </citation>
    <scope>NUCLEOTIDE SEQUENCE [LARGE SCALE GENOMIC DNA]</scope>
    <source>
        <strain evidence="2 3">YIM 132548</strain>
    </source>
</reference>
<proteinExistence type="predicted"/>
<evidence type="ECO:0000313" key="3">
    <source>
        <dbReference type="Proteomes" id="UP000441523"/>
    </source>
</evidence>
<dbReference type="InterPro" id="IPR028116">
    <property type="entry name" value="Cis-CaaD-like"/>
</dbReference>
<keyword evidence="3" id="KW-1185">Reference proteome</keyword>
<dbReference type="Pfam" id="PF14832">
    <property type="entry name" value="Tautomerase_3"/>
    <property type="match status" value="1"/>
</dbReference>
<evidence type="ECO:0000259" key="1">
    <source>
        <dbReference type="Pfam" id="PF14832"/>
    </source>
</evidence>
<dbReference type="InterPro" id="IPR014347">
    <property type="entry name" value="Tautomerase/MIF_sf"/>
</dbReference>
<evidence type="ECO:0000313" key="2">
    <source>
        <dbReference type="EMBL" id="KAB1071057.1"/>
    </source>
</evidence>
<protein>
    <submittedName>
        <fullName evidence="2">4-oxalocrotonate tautomerase</fullName>
    </submittedName>
</protein>
<name>A0A6N6MLA9_9HYPH</name>
<feature type="domain" description="Tautomerase cis-CaaD-like" evidence="1">
    <location>
        <begin position="1"/>
        <end position="126"/>
    </location>
</feature>
<accession>A0A6N6MLA9</accession>
<dbReference type="EMBL" id="VZZJ01000021">
    <property type="protein sequence ID" value="KAB1071057.1"/>
    <property type="molecule type" value="Genomic_DNA"/>
</dbReference>